<dbReference type="GO" id="GO:0070072">
    <property type="term" value="P:vacuolar proton-transporting V-type ATPase complex assembly"/>
    <property type="evidence" value="ECO:0007669"/>
    <property type="project" value="InterPro"/>
</dbReference>
<dbReference type="PANTHER" id="PTHR31996">
    <property type="entry name" value="COILED-COIL DOMAIN-CONTAINING PROTEIN 115"/>
    <property type="match status" value="1"/>
</dbReference>
<keyword evidence="3" id="KW-1185">Reference proteome</keyword>
<dbReference type="GO" id="GO:0051082">
    <property type="term" value="F:unfolded protein binding"/>
    <property type="evidence" value="ECO:0007669"/>
    <property type="project" value="TreeGrafter"/>
</dbReference>
<dbReference type="PANTHER" id="PTHR31996:SF2">
    <property type="entry name" value="COILED-COIL DOMAIN-CONTAINING PROTEIN 115"/>
    <property type="match status" value="1"/>
</dbReference>
<evidence type="ECO:0000313" key="2">
    <source>
        <dbReference type="EMBL" id="KAK2703140.1"/>
    </source>
</evidence>
<accession>A0AA88L0H8</accession>
<organism evidence="2 3">
    <name type="scientific">Artemia franciscana</name>
    <name type="common">Brine shrimp</name>
    <name type="synonym">Artemia sanfranciscana</name>
    <dbReference type="NCBI Taxonomy" id="6661"/>
    <lineage>
        <taxon>Eukaryota</taxon>
        <taxon>Metazoa</taxon>
        <taxon>Ecdysozoa</taxon>
        <taxon>Arthropoda</taxon>
        <taxon>Crustacea</taxon>
        <taxon>Branchiopoda</taxon>
        <taxon>Anostraca</taxon>
        <taxon>Artemiidae</taxon>
        <taxon>Artemia</taxon>
    </lineage>
</organism>
<reference evidence="2" key="1">
    <citation type="submission" date="2023-07" db="EMBL/GenBank/DDBJ databases">
        <title>Chromosome-level genome assembly of Artemia franciscana.</title>
        <authorList>
            <person name="Jo E."/>
        </authorList>
    </citation>
    <scope>NUCLEOTIDE SEQUENCE</scope>
    <source>
        <tissue evidence="2">Whole body</tissue>
    </source>
</reference>
<dbReference type="EMBL" id="JAVRJZ010000115">
    <property type="protein sequence ID" value="KAK2703140.1"/>
    <property type="molecule type" value="Genomic_DNA"/>
</dbReference>
<gene>
    <name evidence="2" type="ORF">QYM36_018341</name>
</gene>
<comment type="caution">
    <text evidence="2">The sequence shown here is derived from an EMBL/GenBank/DDBJ whole genome shotgun (WGS) entry which is preliminary data.</text>
</comment>
<dbReference type="AlphaFoldDB" id="A0AA88L0H8"/>
<sequence length="147" mass="16580">MNADAELNLLSLEILRLMDEYITLQKNLESRMNHGYLHLTKARYIMGEKHLSSTQIPYNELTATTKSFRDSNDDGTTFRIGDENTKSGIQNITKRPINWFGLLTPQSLKSADVSFSKSIQLAGDLASLSVKLQKSIQKFEGLLEKQA</sequence>
<proteinExistence type="predicted"/>
<evidence type="ECO:0000313" key="3">
    <source>
        <dbReference type="Proteomes" id="UP001187531"/>
    </source>
</evidence>
<dbReference type="Proteomes" id="UP001187531">
    <property type="component" value="Unassembled WGS sequence"/>
</dbReference>
<protein>
    <recommendedName>
        <fullName evidence="1">Vacuolar ATPase assembly protein VMA22</fullName>
    </recommendedName>
</protein>
<dbReference type="Gene3D" id="1.10.287.3240">
    <property type="match status" value="1"/>
</dbReference>
<name>A0AA88L0H8_ARTSF</name>
<dbReference type="InterPro" id="IPR040357">
    <property type="entry name" value="Vma22/CCDC115"/>
</dbReference>
<evidence type="ECO:0000256" key="1">
    <source>
        <dbReference type="ARBA" id="ARBA00093634"/>
    </source>
</evidence>